<evidence type="ECO:0000313" key="4">
    <source>
        <dbReference type="Proteomes" id="UP000016930"/>
    </source>
</evidence>
<accession>M2PIW6</accession>
<evidence type="ECO:0000259" key="2">
    <source>
        <dbReference type="Pfam" id="PF07859"/>
    </source>
</evidence>
<dbReference type="Gene3D" id="3.40.50.1820">
    <property type="entry name" value="alpha/beta hydrolase"/>
    <property type="match status" value="1"/>
</dbReference>
<protein>
    <recommendedName>
        <fullName evidence="2">Alpha/beta hydrolase fold-3 domain-containing protein</fullName>
    </recommendedName>
</protein>
<dbReference type="InterPro" id="IPR013094">
    <property type="entry name" value="AB_hydrolase_3"/>
</dbReference>
<dbReference type="InterPro" id="IPR029058">
    <property type="entry name" value="AB_hydrolase_fold"/>
</dbReference>
<proteinExistence type="predicted"/>
<dbReference type="Proteomes" id="UP000016930">
    <property type="component" value="Unassembled WGS sequence"/>
</dbReference>
<keyword evidence="1" id="KW-0378">Hydrolase</keyword>
<dbReference type="PANTHER" id="PTHR48081">
    <property type="entry name" value="AB HYDROLASE SUPERFAMILY PROTEIN C4A8.06C"/>
    <property type="match status" value="1"/>
</dbReference>
<feature type="domain" description="Alpha/beta hydrolase fold-3" evidence="2">
    <location>
        <begin position="4"/>
        <end position="179"/>
    </location>
</feature>
<name>M2PIW6_CERS8</name>
<sequence length="214" mass="23820">MSSRLAPEHPFPTGLNDAYEGLKWVTENALLLSANLSKGFIVGGLSAGGNLTAVVAHRARDDPFFADKPITGQLMMVPGIVHPDAHPDEYKSELTSVEENKDAPTFDKVDLYRCYSANPKDPECSPLLYPSHANLPPAYLQICGRDPLRDEGILYERVLREAGVKTRMDVYPGVPHAFHWHFGHIPLALKYDQDTKYGLRWLLNQSVPNVKSVL</sequence>
<gene>
    <name evidence="3" type="ORF">CERSUDRAFT_53128</name>
</gene>
<dbReference type="HOGENOM" id="CLU_012494_6_3_1"/>
<organism evidence="3 4">
    <name type="scientific">Ceriporiopsis subvermispora (strain B)</name>
    <name type="common">White-rot fungus</name>
    <name type="synonym">Gelatoporia subvermispora</name>
    <dbReference type="NCBI Taxonomy" id="914234"/>
    <lineage>
        <taxon>Eukaryota</taxon>
        <taxon>Fungi</taxon>
        <taxon>Dikarya</taxon>
        <taxon>Basidiomycota</taxon>
        <taxon>Agaricomycotina</taxon>
        <taxon>Agaricomycetes</taxon>
        <taxon>Polyporales</taxon>
        <taxon>Gelatoporiaceae</taxon>
        <taxon>Gelatoporia</taxon>
    </lineage>
</organism>
<evidence type="ECO:0000313" key="3">
    <source>
        <dbReference type="EMBL" id="EMD36119.1"/>
    </source>
</evidence>
<dbReference type="PANTHER" id="PTHR48081:SF8">
    <property type="entry name" value="ALPHA_BETA HYDROLASE FOLD-3 DOMAIN-CONTAINING PROTEIN-RELATED"/>
    <property type="match status" value="1"/>
</dbReference>
<dbReference type="InterPro" id="IPR050300">
    <property type="entry name" value="GDXG_lipolytic_enzyme"/>
</dbReference>
<dbReference type="AlphaFoldDB" id="M2PIW6"/>
<reference evidence="3 4" key="1">
    <citation type="journal article" date="2012" name="Proc. Natl. Acad. Sci. U.S.A.">
        <title>Comparative genomics of Ceriporiopsis subvermispora and Phanerochaete chrysosporium provide insight into selective ligninolysis.</title>
        <authorList>
            <person name="Fernandez-Fueyo E."/>
            <person name="Ruiz-Duenas F.J."/>
            <person name="Ferreira P."/>
            <person name="Floudas D."/>
            <person name="Hibbett D.S."/>
            <person name="Canessa P."/>
            <person name="Larrondo L.F."/>
            <person name="James T.Y."/>
            <person name="Seelenfreund D."/>
            <person name="Lobos S."/>
            <person name="Polanco R."/>
            <person name="Tello M."/>
            <person name="Honda Y."/>
            <person name="Watanabe T."/>
            <person name="Watanabe T."/>
            <person name="Ryu J.S."/>
            <person name="Kubicek C.P."/>
            <person name="Schmoll M."/>
            <person name="Gaskell J."/>
            <person name="Hammel K.E."/>
            <person name="St John F.J."/>
            <person name="Vanden Wymelenberg A."/>
            <person name="Sabat G."/>
            <person name="Splinter BonDurant S."/>
            <person name="Syed K."/>
            <person name="Yadav J.S."/>
            <person name="Doddapaneni H."/>
            <person name="Subramanian V."/>
            <person name="Lavin J.L."/>
            <person name="Oguiza J.A."/>
            <person name="Perez G."/>
            <person name="Pisabarro A.G."/>
            <person name="Ramirez L."/>
            <person name="Santoyo F."/>
            <person name="Master E."/>
            <person name="Coutinho P.M."/>
            <person name="Henrissat B."/>
            <person name="Lombard V."/>
            <person name="Magnuson J.K."/>
            <person name="Kuees U."/>
            <person name="Hori C."/>
            <person name="Igarashi K."/>
            <person name="Samejima M."/>
            <person name="Held B.W."/>
            <person name="Barry K.W."/>
            <person name="LaButti K.M."/>
            <person name="Lapidus A."/>
            <person name="Lindquist E.A."/>
            <person name="Lucas S.M."/>
            <person name="Riley R."/>
            <person name="Salamov A.A."/>
            <person name="Hoffmeister D."/>
            <person name="Schwenk D."/>
            <person name="Hadar Y."/>
            <person name="Yarden O."/>
            <person name="de Vries R.P."/>
            <person name="Wiebenga A."/>
            <person name="Stenlid J."/>
            <person name="Eastwood D."/>
            <person name="Grigoriev I.V."/>
            <person name="Berka R.M."/>
            <person name="Blanchette R.A."/>
            <person name="Kersten P."/>
            <person name="Martinez A.T."/>
            <person name="Vicuna R."/>
            <person name="Cullen D."/>
        </authorList>
    </citation>
    <scope>NUCLEOTIDE SEQUENCE [LARGE SCALE GENOMIC DNA]</scope>
    <source>
        <strain evidence="3 4">B</strain>
    </source>
</reference>
<dbReference type="STRING" id="914234.M2PIW6"/>
<dbReference type="GO" id="GO:0016787">
    <property type="term" value="F:hydrolase activity"/>
    <property type="evidence" value="ECO:0007669"/>
    <property type="project" value="UniProtKB-KW"/>
</dbReference>
<evidence type="ECO:0000256" key="1">
    <source>
        <dbReference type="ARBA" id="ARBA00022801"/>
    </source>
</evidence>
<dbReference type="Pfam" id="PF07859">
    <property type="entry name" value="Abhydrolase_3"/>
    <property type="match status" value="1"/>
</dbReference>
<dbReference type="SUPFAM" id="SSF53474">
    <property type="entry name" value="alpha/beta-Hydrolases"/>
    <property type="match status" value="1"/>
</dbReference>
<keyword evidence="4" id="KW-1185">Reference proteome</keyword>
<dbReference type="OrthoDB" id="408631at2759"/>
<dbReference type="EMBL" id="KB445799">
    <property type="protein sequence ID" value="EMD36119.1"/>
    <property type="molecule type" value="Genomic_DNA"/>
</dbReference>